<dbReference type="Proteomes" id="UP001456513">
    <property type="component" value="Unassembled WGS sequence"/>
</dbReference>
<evidence type="ECO:0000256" key="2">
    <source>
        <dbReference type="ARBA" id="ARBA00022556"/>
    </source>
</evidence>
<dbReference type="RefSeq" id="WP_341439935.1">
    <property type="nucleotide sequence ID" value="NZ_JBBPCN010000001.1"/>
</dbReference>
<reference evidence="7 8" key="1">
    <citation type="submission" date="2024-03" db="EMBL/GenBank/DDBJ databases">
        <title>Rhodococcus navarretei sp. nov. and Pseudarthrobacter quantumdoti sp. nov., two new species with the ability to biosynthesize Quantum Dots isolated from soil samples at Union Glacier, Antarctica.</title>
        <authorList>
            <person name="Vargas M."/>
        </authorList>
    </citation>
    <scope>NUCLEOTIDE SEQUENCE [LARGE SCALE GENOMIC DNA]</scope>
    <source>
        <strain evidence="7 8">EXRC-4A-4</strain>
    </source>
</reference>
<dbReference type="InterPro" id="IPR010137">
    <property type="entry name" value="Lipid_A_LpxA"/>
</dbReference>
<dbReference type="EMBL" id="JBBPCN010000001">
    <property type="protein sequence ID" value="MEK8069479.1"/>
    <property type="molecule type" value="Genomic_DNA"/>
</dbReference>
<organism evidence="7 8">
    <name type="scientific">Rhodococcus navarretei</name>
    <dbReference type="NCBI Taxonomy" id="3128981"/>
    <lineage>
        <taxon>Bacteria</taxon>
        <taxon>Bacillati</taxon>
        <taxon>Actinomycetota</taxon>
        <taxon>Actinomycetes</taxon>
        <taxon>Mycobacteriales</taxon>
        <taxon>Nocardiaceae</taxon>
        <taxon>Rhodococcus</taxon>
    </lineage>
</organism>
<accession>A0ABU9CQF1</accession>
<comment type="caution">
    <text evidence="7">The sequence shown here is derived from an EMBL/GenBank/DDBJ whole genome shotgun (WGS) entry which is preliminary data.</text>
</comment>
<keyword evidence="2" id="KW-0441">Lipid A biosynthesis</keyword>
<evidence type="ECO:0000256" key="5">
    <source>
        <dbReference type="ARBA" id="ARBA00023315"/>
    </source>
</evidence>
<keyword evidence="3" id="KW-0808">Transferase</keyword>
<evidence type="ECO:0000256" key="1">
    <source>
        <dbReference type="ARBA" id="ARBA00022516"/>
    </source>
</evidence>
<sequence>MGGRIQVPIDIGQDCRIHETAVIGDGVVIGDRVTIGPFVVLTGPLEIGSGCWIGAQAVIGAPPEINGFEHFSSYSEPSVGCGIFIGENTVVRELTAVHQGSERPTMIGANSFIMNRISVGHDVQLGENTIAAPGVTFGGHVTLGHGCNMGMNSTIHQRRVMGAGAMVGMGGIATKDIPPFATVVGNPGVLHGANSVGMSRKGYAESDVDVVGSAYANGRLPDLAALNDATATAFEWWRNLSTKPLIG</sequence>
<dbReference type="SUPFAM" id="SSF51161">
    <property type="entry name" value="Trimeric LpxA-like enzymes"/>
    <property type="match status" value="1"/>
</dbReference>
<dbReference type="InterPro" id="IPR011004">
    <property type="entry name" value="Trimer_LpxA-like_sf"/>
</dbReference>
<keyword evidence="1" id="KW-0444">Lipid biosynthesis</keyword>
<dbReference type="Gene3D" id="2.160.10.10">
    <property type="entry name" value="Hexapeptide repeat proteins"/>
    <property type="match status" value="1"/>
</dbReference>
<evidence type="ECO:0000256" key="3">
    <source>
        <dbReference type="ARBA" id="ARBA00022679"/>
    </source>
</evidence>
<protein>
    <submittedName>
        <fullName evidence="7">Acyl-ACP--UDP-N- acetylglucosamine O-acyltransferase</fullName>
    </submittedName>
</protein>
<dbReference type="Pfam" id="PF13720">
    <property type="entry name" value="Acetyltransf_11"/>
    <property type="match status" value="1"/>
</dbReference>
<keyword evidence="8" id="KW-1185">Reference proteome</keyword>
<evidence type="ECO:0000313" key="8">
    <source>
        <dbReference type="Proteomes" id="UP001456513"/>
    </source>
</evidence>
<proteinExistence type="predicted"/>
<keyword evidence="5" id="KW-0012">Acyltransferase</keyword>
<dbReference type="PANTHER" id="PTHR43480">
    <property type="entry name" value="ACYL-[ACYL-CARRIER-PROTEIN]--UDP-N-ACETYLGLUCOSAMINE O-ACYLTRANSFERASE"/>
    <property type="match status" value="1"/>
</dbReference>
<evidence type="ECO:0000256" key="4">
    <source>
        <dbReference type="ARBA" id="ARBA00023098"/>
    </source>
</evidence>
<feature type="domain" description="UDP N-acetylglucosamine O-acyltransferase C-terminal" evidence="6">
    <location>
        <begin position="176"/>
        <end position="215"/>
    </location>
</feature>
<evidence type="ECO:0000313" key="7">
    <source>
        <dbReference type="EMBL" id="MEK8069479.1"/>
    </source>
</evidence>
<dbReference type="PANTHER" id="PTHR43480:SF1">
    <property type="entry name" value="ACYL-[ACYL-CARRIER-PROTEIN]--UDP-N-ACETYLGLUCOSAMINE O-ACYLTRANSFERASE, MITOCHONDRIAL-RELATED"/>
    <property type="match status" value="1"/>
</dbReference>
<gene>
    <name evidence="7" type="ORF">AABD04_01290</name>
</gene>
<name>A0ABU9CQF1_9NOCA</name>
<dbReference type="InterPro" id="IPR029098">
    <property type="entry name" value="Acetyltransf_C"/>
</dbReference>
<dbReference type="InterPro" id="IPR001451">
    <property type="entry name" value="Hexapep"/>
</dbReference>
<keyword evidence="4" id="KW-0443">Lipid metabolism</keyword>
<evidence type="ECO:0000259" key="6">
    <source>
        <dbReference type="Pfam" id="PF13720"/>
    </source>
</evidence>
<dbReference type="Pfam" id="PF00132">
    <property type="entry name" value="Hexapep"/>
    <property type="match status" value="1"/>
</dbReference>